<accession>A0ABQ7CQW3</accession>
<feature type="region of interest" description="Disordered" evidence="1">
    <location>
        <begin position="1"/>
        <end position="65"/>
    </location>
</feature>
<sequence length="65" mass="7536">MLRGSERRQRIWTETSTADLDGDVDGRSGRRRRRRIWTETSTEGLDGDVDGGSGRQWIWTTAQKR</sequence>
<keyword evidence="3" id="KW-1185">Reference proteome</keyword>
<feature type="compositionally biased region" description="Basic and acidic residues" evidence="1">
    <location>
        <begin position="1"/>
        <end position="11"/>
    </location>
</feature>
<name>A0ABQ7CQW3_BRACR</name>
<dbReference type="EMBL" id="QGKV02000759">
    <property type="protein sequence ID" value="KAF3562018.1"/>
    <property type="molecule type" value="Genomic_DNA"/>
</dbReference>
<evidence type="ECO:0000256" key="1">
    <source>
        <dbReference type="SAM" id="MobiDB-lite"/>
    </source>
</evidence>
<organism evidence="2 3">
    <name type="scientific">Brassica cretica</name>
    <name type="common">Mustard</name>
    <dbReference type="NCBI Taxonomy" id="69181"/>
    <lineage>
        <taxon>Eukaryota</taxon>
        <taxon>Viridiplantae</taxon>
        <taxon>Streptophyta</taxon>
        <taxon>Embryophyta</taxon>
        <taxon>Tracheophyta</taxon>
        <taxon>Spermatophyta</taxon>
        <taxon>Magnoliopsida</taxon>
        <taxon>eudicotyledons</taxon>
        <taxon>Gunneridae</taxon>
        <taxon>Pentapetalae</taxon>
        <taxon>rosids</taxon>
        <taxon>malvids</taxon>
        <taxon>Brassicales</taxon>
        <taxon>Brassicaceae</taxon>
        <taxon>Brassiceae</taxon>
        <taxon>Brassica</taxon>
    </lineage>
</organism>
<dbReference type="Proteomes" id="UP000266723">
    <property type="component" value="Unassembled WGS sequence"/>
</dbReference>
<gene>
    <name evidence="2" type="ORF">DY000_02014893</name>
</gene>
<proteinExistence type="predicted"/>
<reference evidence="2 3" key="1">
    <citation type="journal article" date="2020" name="BMC Genomics">
        <title>Intraspecific diversification of the crop wild relative Brassica cretica Lam. using demographic model selection.</title>
        <authorList>
            <person name="Kioukis A."/>
            <person name="Michalopoulou V.A."/>
            <person name="Briers L."/>
            <person name="Pirintsos S."/>
            <person name="Studholme D.J."/>
            <person name="Pavlidis P."/>
            <person name="Sarris P.F."/>
        </authorList>
    </citation>
    <scope>NUCLEOTIDE SEQUENCE [LARGE SCALE GENOMIC DNA]</scope>
    <source>
        <strain evidence="3">cv. PFS-1207/04</strain>
    </source>
</reference>
<comment type="caution">
    <text evidence="2">The sequence shown here is derived from an EMBL/GenBank/DDBJ whole genome shotgun (WGS) entry which is preliminary data.</text>
</comment>
<evidence type="ECO:0000313" key="3">
    <source>
        <dbReference type="Proteomes" id="UP000266723"/>
    </source>
</evidence>
<protein>
    <submittedName>
        <fullName evidence="2">Uncharacterized protein</fullName>
    </submittedName>
</protein>
<evidence type="ECO:0000313" key="2">
    <source>
        <dbReference type="EMBL" id="KAF3562018.1"/>
    </source>
</evidence>